<keyword evidence="2" id="KW-1185">Reference proteome</keyword>
<gene>
    <name evidence="1" type="ORF">AN218_09295</name>
</gene>
<protein>
    <submittedName>
        <fullName evidence="1">Uncharacterized protein</fullName>
    </submittedName>
</protein>
<evidence type="ECO:0000313" key="2">
    <source>
        <dbReference type="Proteomes" id="UP000176005"/>
    </source>
</evidence>
<dbReference type="RefSeq" id="WP_079131975.1">
    <property type="nucleotide sequence ID" value="NZ_LJGW01000153.1"/>
</dbReference>
<organism evidence="1 2">
    <name type="scientific">Streptomyces nanshensis</name>
    <dbReference type="NCBI Taxonomy" id="518642"/>
    <lineage>
        <taxon>Bacteria</taxon>
        <taxon>Bacillati</taxon>
        <taxon>Actinomycetota</taxon>
        <taxon>Actinomycetes</taxon>
        <taxon>Kitasatosporales</taxon>
        <taxon>Streptomycetaceae</taxon>
        <taxon>Streptomyces</taxon>
    </lineage>
</organism>
<evidence type="ECO:0000313" key="1">
    <source>
        <dbReference type="EMBL" id="OEV12232.1"/>
    </source>
</evidence>
<comment type="caution">
    <text evidence="1">The sequence shown here is derived from an EMBL/GenBank/DDBJ whole genome shotgun (WGS) entry which is preliminary data.</text>
</comment>
<dbReference type="AlphaFoldDB" id="A0A1E7L7P0"/>
<name>A0A1E7L7P0_9ACTN</name>
<sequence>MTSVPARVLTLGPRDVPVPYVARWSSEPCSARGIAVRADGTGLCYLDEQNRDRDRHGVLWTRTPQTPGEGRPHYRSMHPVRQHRAVQGLLCQVCSGPADRDRHGWLFLLPRTGAEPEGSLCTKPPVCRGCVRLALRHCPHLGDAIALRVRKPRVWGVFGDAYVPGPYGRVRRVPSHGYLAYGDTAAPWFLAVQLVLELRGVRHVSLPQH</sequence>
<dbReference type="Proteomes" id="UP000176005">
    <property type="component" value="Unassembled WGS sequence"/>
</dbReference>
<accession>A0A1E7L7P0</accession>
<dbReference type="EMBL" id="LJGW01000153">
    <property type="protein sequence ID" value="OEV12232.1"/>
    <property type="molecule type" value="Genomic_DNA"/>
</dbReference>
<reference evidence="1 2" key="1">
    <citation type="journal article" date="2016" name="Front. Microbiol.">
        <title>Comparative Genomics Analysis of Streptomyces Species Reveals Their Adaptation to the Marine Environment and Their Diversity at the Genomic Level.</title>
        <authorList>
            <person name="Tian X."/>
            <person name="Zhang Z."/>
            <person name="Yang T."/>
            <person name="Chen M."/>
            <person name="Li J."/>
            <person name="Chen F."/>
            <person name="Yang J."/>
            <person name="Li W."/>
            <person name="Zhang B."/>
            <person name="Zhang Z."/>
            <person name="Wu J."/>
            <person name="Zhang C."/>
            <person name="Long L."/>
            <person name="Xiao J."/>
        </authorList>
    </citation>
    <scope>NUCLEOTIDE SEQUENCE [LARGE SCALE GENOMIC DNA]</scope>
    <source>
        <strain evidence="1 2">SCSIO 10429</strain>
    </source>
</reference>
<proteinExistence type="predicted"/>